<accession>A0A286E8I7</accession>
<name>A0A286E8I7_9NEIS</name>
<dbReference type="InterPro" id="IPR031304">
    <property type="entry name" value="SLT_2"/>
</dbReference>
<organism evidence="4 5">
    <name type="scientific">Alysiella filiformis DSM 16848</name>
    <dbReference type="NCBI Taxonomy" id="1120981"/>
    <lineage>
        <taxon>Bacteria</taxon>
        <taxon>Pseudomonadati</taxon>
        <taxon>Pseudomonadota</taxon>
        <taxon>Betaproteobacteria</taxon>
        <taxon>Neisseriales</taxon>
        <taxon>Neisseriaceae</taxon>
        <taxon>Alysiella</taxon>
    </lineage>
</organism>
<dbReference type="PANTHER" id="PTHR30163">
    <property type="entry name" value="MEMBRANE-BOUND LYTIC MUREIN TRANSGLYCOSYLASE B"/>
    <property type="match status" value="1"/>
</dbReference>
<dbReference type="InterPro" id="IPR043426">
    <property type="entry name" value="MltB-like"/>
</dbReference>
<dbReference type="AlphaFoldDB" id="A0A286E8I7"/>
<dbReference type="GO" id="GO:0008933">
    <property type="term" value="F:peptidoglycan lytic transglycosylase activity"/>
    <property type="evidence" value="ECO:0007669"/>
    <property type="project" value="TreeGrafter"/>
</dbReference>
<feature type="chain" id="PRO_5012538361" evidence="2">
    <location>
        <begin position="26"/>
        <end position="371"/>
    </location>
</feature>
<dbReference type="Gene3D" id="1.10.8.350">
    <property type="entry name" value="Bacterial muramidase"/>
    <property type="match status" value="1"/>
</dbReference>
<dbReference type="PANTHER" id="PTHR30163:SF9">
    <property type="entry name" value="MEMBRANE-BOUND LYTIC MUREIN TRANSGLYCOSYLASE B"/>
    <property type="match status" value="1"/>
</dbReference>
<dbReference type="Proteomes" id="UP000219669">
    <property type="component" value="Unassembled WGS sequence"/>
</dbReference>
<dbReference type="Gene3D" id="1.10.530.10">
    <property type="match status" value="1"/>
</dbReference>
<keyword evidence="2" id="KW-0732">Signal</keyword>
<protein>
    <submittedName>
        <fullName evidence="4">Membrane-bound lytic murein transglycosylase B</fullName>
    </submittedName>
</protein>
<proteinExistence type="predicted"/>
<feature type="active site" evidence="1">
    <location>
        <position position="166"/>
    </location>
</feature>
<dbReference type="FunFam" id="1.10.8.350:FF:000001">
    <property type="entry name" value="Lytic murein transglycosylase B"/>
    <property type="match status" value="1"/>
</dbReference>
<dbReference type="CDD" id="cd13399">
    <property type="entry name" value="Slt35-like"/>
    <property type="match status" value="1"/>
</dbReference>
<evidence type="ECO:0000256" key="2">
    <source>
        <dbReference type="SAM" id="SignalP"/>
    </source>
</evidence>
<dbReference type="EMBL" id="OCNF01000005">
    <property type="protein sequence ID" value="SOD67227.1"/>
    <property type="molecule type" value="Genomic_DNA"/>
</dbReference>
<keyword evidence="5" id="KW-1185">Reference proteome</keyword>
<evidence type="ECO:0000313" key="4">
    <source>
        <dbReference type="EMBL" id="SOD67227.1"/>
    </source>
</evidence>
<dbReference type="PROSITE" id="PS51257">
    <property type="entry name" value="PROKAR_LIPOPROTEIN"/>
    <property type="match status" value="1"/>
</dbReference>
<dbReference type="GO" id="GO:0009253">
    <property type="term" value="P:peptidoglycan catabolic process"/>
    <property type="evidence" value="ECO:0007669"/>
    <property type="project" value="TreeGrafter"/>
</dbReference>
<dbReference type="OrthoDB" id="9772911at2"/>
<feature type="signal peptide" evidence="2">
    <location>
        <begin position="1"/>
        <end position="25"/>
    </location>
</feature>
<dbReference type="SUPFAM" id="SSF53955">
    <property type="entry name" value="Lysozyme-like"/>
    <property type="match status" value="1"/>
</dbReference>
<dbReference type="Pfam" id="PF13406">
    <property type="entry name" value="SLT_2"/>
    <property type="match status" value="1"/>
</dbReference>
<dbReference type="RefSeq" id="WP_097113914.1">
    <property type="nucleotide sequence ID" value="NZ_CP083931.1"/>
</dbReference>
<feature type="domain" description="Transglycosylase SLT" evidence="3">
    <location>
        <begin position="71"/>
        <end position="363"/>
    </location>
</feature>
<evidence type="ECO:0000256" key="1">
    <source>
        <dbReference type="PIRSR" id="PIRSR611757-1"/>
    </source>
</evidence>
<gene>
    <name evidence="4" type="ORF">SAMN02746062_00845</name>
</gene>
<dbReference type="InterPro" id="IPR023346">
    <property type="entry name" value="Lysozyme-like_dom_sf"/>
</dbReference>
<reference evidence="4 5" key="1">
    <citation type="submission" date="2017-09" db="EMBL/GenBank/DDBJ databases">
        <authorList>
            <person name="Ehlers B."/>
            <person name="Leendertz F.H."/>
        </authorList>
    </citation>
    <scope>NUCLEOTIDE SEQUENCE [LARGE SCALE GENOMIC DNA]</scope>
    <source>
        <strain evidence="4 5">DSM 16848</strain>
    </source>
</reference>
<evidence type="ECO:0000313" key="5">
    <source>
        <dbReference type="Proteomes" id="UP000219669"/>
    </source>
</evidence>
<dbReference type="NCBIfam" id="TIGR02282">
    <property type="entry name" value="MltB"/>
    <property type="match status" value="1"/>
</dbReference>
<evidence type="ECO:0000259" key="3">
    <source>
        <dbReference type="Pfam" id="PF13406"/>
    </source>
</evidence>
<sequence>MNKLALYLATALLAACGISPKSTNAPTVQKQDPLMDLVKPQTNAPQIPPSNEQPFFNQPANSLATTGYLANPNVQQFVAYQQQHKGINPAVLNDFFNRAQFKSNIIGIMDRPSTSRPWYEFAKGNTGAAKINGGKRFYAANRHIIDQVAREYGVPAEIIVAIIGIETNYGANMGNIRVADSLATLAFEYPRRGAYFQQELGEFLKLAQEERRDPFSFTGSFAGAMGMPQFMPSSFRKWAVDYDRNGSRNIWSSTPDVAASVANYMKVHGWQTGGKVVVPVSLQITPQLQAIMDEKTALNYTVGQLRQMGVTPLESVADHEKAILYRLETAPNQYSYFIGLTNFYAIWKYNNSRMYVTAVRDIANGVGGGRL</sequence>
<dbReference type="InterPro" id="IPR011757">
    <property type="entry name" value="Lytic_transglycosylase_MltB"/>
</dbReference>